<dbReference type="GO" id="GO:0012505">
    <property type="term" value="C:endomembrane system"/>
    <property type="evidence" value="ECO:0007669"/>
    <property type="project" value="UniProtKB-SubCell"/>
</dbReference>
<dbReference type="GO" id="GO:0070588">
    <property type="term" value="P:calcium ion transmembrane transport"/>
    <property type="evidence" value="ECO:0007669"/>
    <property type="project" value="TreeGrafter"/>
</dbReference>
<dbReference type="InterPro" id="IPR001429">
    <property type="entry name" value="P2X_purnocptor"/>
</dbReference>
<dbReference type="GeneTree" id="ENSGT01020000230351"/>
<evidence type="ECO:0000256" key="5">
    <source>
        <dbReference type="ARBA" id="ARBA00022989"/>
    </source>
</evidence>
<dbReference type="GO" id="GO:0004931">
    <property type="term" value="F:extracellularly ATP-gated monoatomic cation channel activity"/>
    <property type="evidence" value="ECO:0007669"/>
    <property type="project" value="InterPro"/>
</dbReference>
<reference evidence="10" key="2">
    <citation type="submission" date="2025-09" db="UniProtKB">
        <authorList>
            <consortium name="Ensembl"/>
        </authorList>
    </citation>
    <scope>IDENTIFICATION</scope>
</reference>
<keyword evidence="6" id="KW-0406">Ion transport</keyword>
<name>A0A663EC45_AQUCH</name>
<evidence type="ECO:0000256" key="9">
    <source>
        <dbReference type="ARBA" id="ARBA00023303"/>
    </source>
</evidence>
<keyword evidence="9" id="KW-0407">Ion channel</keyword>
<evidence type="ECO:0000313" key="10">
    <source>
        <dbReference type="Ensembl" id="ENSACCP00020009947.1"/>
    </source>
</evidence>
<comment type="subcellular location">
    <subcellularLocation>
        <location evidence="1">Endomembrane system</location>
    </subcellularLocation>
</comment>
<dbReference type="GO" id="GO:0098794">
    <property type="term" value="C:postsynapse"/>
    <property type="evidence" value="ECO:0007669"/>
    <property type="project" value="GOC"/>
</dbReference>
<evidence type="ECO:0000256" key="3">
    <source>
        <dbReference type="ARBA" id="ARBA00022448"/>
    </source>
</evidence>
<dbReference type="Gene3D" id="2.60.490.10">
    <property type="entry name" value="atp-gated p2x4 ion channel domain"/>
    <property type="match status" value="2"/>
</dbReference>
<keyword evidence="7" id="KW-0472">Membrane</keyword>
<evidence type="ECO:0000256" key="2">
    <source>
        <dbReference type="ARBA" id="ARBA00009848"/>
    </source>
</evidence>
<evidence type="ECO:0000256" key="4">
    <source>
        <dbReference type="ARBA" id="ARBA00022692"/>
    </source>
</evidence>
<dbReference type="Pfam" id="PF00864">
    <property type="entry name" value="P2X_receptor"/>
    <property type="match status" value="2"/>
</dbReference>
<dbReference type="Ensembl" id="ENSACCT00020010368.1">
    <property type="protein sequence ID" value="ENSACCP00020009947.1"/>
    <property type="gene ID" value="ENSACCG00020006763.1"/>
</dbReference>
<sequence length="275" mass="31374">MCLTQNGSQLLENVHLTSILRCILSKNDTKNCILIAYRLYLEMDEVNSSVCTTVKEVAYTNNRIWDTAEYTIPMQASRLPLIYLIAFLTCLCPTTQSKHSCLLKEIPLVNLMFLFRPAVLRSSEDFTVLIKNNIHFPKFNYTILNISPNLNTSYTYNNITSPLCPIFHPGDILQEAKENFSEVAVKGGIIYGFCYLNLLFCRYARYYMLPHGKEKRTLFKVYGIQFDVLVFDTVNAILFPCGGRRKLAISLAPLLPYTPLLSPVHHSGMEVMSDE</sequence>
<dbReference type="GO" id="GO:0001614">
    <property type="term" value="F:purinergic nucleotide receptor activity"/>
    <property type="evidence" value="ECO:0007669"/>
    <property type="project" value="InterPro"/>
</dbReference>
<protein>
    <submittedName>
        <fullName evidence="10">Uncharacterized protein</fullName>
    </submittedName>
</protein>
<keyword evidence="8" id="KW-1071">Ligand-gated ion channel</keyword>
<keyword evidence="5" id="KW-1133">Transmembrane helix</keyword>
<dbReference type="InterPro" id="IPR027309">
    <property type="entry name" value="P2X_extracellular_dom_sf"/>
</dbReference>
<evidence type="ECO:0000256" key="7">
    <source>
        <dbReference type="ARBA" id="ARBA00023136"/>
    </source>
</evidence>
<evidence type="ECO:0000256" key="6">
    <source>
        <dbReference type="ARBA" id="ARBA00023065"/>
    </source>
</evidence>
<dbReference type="Proteomes" id="UP000472275">
    <property type="component" value="Chromosome 9"/>
</dbReference>
<dbReference type="GO" id="GO:0005886">
    <property type="term" value="C:plasma membrane"/>
    <property type="evidence" value="ECO:0007669"/>
    <property type="project" value="InterPro"/>
</dbReference>
<accession>A0A663EC45</accession>
<dbReference type="GO" id="GO:0033198">
    <property type="term" value="P:response to ATP"/>
    <property type="evidence" value="ECO:0007669"/>
    <property type="project" value="InterPro"/>
</dbReference>
<dbReference type="InterPro" id="IPR059116">
    <property type="entry name" value="P2X_receptor"/>
</dbReference>
<comment type="similarity">
    <text evidence="2">Belongs to the P2X receptor family.</text>
</comment>
<dbReference type="PRINTS" id="PR01307">
    <property type="entry name" value="P2XRECEPTOR"/>
</dbReference>
<evidence type="ECO:0000256" key="1">
    <source>
        <dbReference type="ARBA" id="ARBA00004308"/>
    </source>
</evidence>
<evidence type="ECO:0000256" key="8">
    <source>
        <dbReference type="ARBA" id="ARBA00023286"/>
    </source>
</evidence>
<dbReference type="PANTHER" id="PTHR10125">
    <property type="entry name" value="P2X PURINOCEPTOR"/>
    <property type="match status" value="1"/>
</dbReference>
<dbReference type="AlphaFoldDB" id="A0A663EC45"/>
<keyword evidence="3" id="KW-0813">Transport</keyword>
<keyword evidence="4" id="KW-0812">Transmembrane</keyword>
<evidence type="ECO:0000313" key="11">
    <source>
        <dbReference type="Proteomes" id="UP000472275"/>
    </source>
</evidence>
<reference evidence="10" key="1">
    <citation type="submission" date="2025-08" db="UniProtKB">
        <authorList>
            <consortium name="Ensembl"/>
        </authorList>
    </citation>
    <scope>IDENTIFICATION</scope>
</reference>
<dbReference type="PANTHER" id="PTHR10125:SF13">
    <property type="entry name" value="P2X PURINOCEPTOR 7"/>
    <property type="match status" value="1"/>
</dbReference>
<keyword evidence="11" id="KW-1185">Reference proteome</keyword>
<organism evidence="10 11">
    <name type="scientific">Aquila chrysaetos chrysaetos</name>
    <dbReference type="NCBI Taxonomy" id="223781"/>
    <lineage>
        <taxon>Eukaryota</taxon>
        <taxon>Metazoa</taxon>
        <taxon>Chordata</taxon>
        <taxon>Craniata</taxon>
        <taxon>Vertebrata</taxon>
        <taxon>Euteleostomi</taxon>
        <taxon>Archelosauria</taxon>
        <taxon>Archosauria</taxon>
        <taxon>Dinosauria</taxon>
        <taxon>Saurischia</taxon>
        <taxon>Theropoda</taxon>
        <taxon>Coelurosauria</taxon>
        <taxon>Aves</taxon>
        <taxon>Neognathae</taxon>
        <taxon>Neoaves</taxon>
        <taxon>Telluraves</taxon>
        <taxon>Accipitrimorphae</taxon>
        <taxon>Accipitriformes</taxon>
        <taxon>Accipitridae</taxon>
        <taxon>Accipitrinae</taxon>
        <taxon>Aquila</taxon>
    </lineage>
</organism>
<proteinExistence type="inferred from homology"/>